<organism evidence="1 2">
    <name type="scientific">Oryctes borbonicus</name>
    <dbReference type="NCBI Taxonomy" id="1629725"/>
    <lineage>
        <taxon>Eukaryota</taxon>
        <taxon>Metazoa</taxon>
        <taxon>Ecdysozoa</taxon>
        <taxon>Arthropoda</taxon>
        <taxon>Hexapoda</taxon>
        <taxon>Insecta</taxon>
        <taxon>Pterygota</taxon>
        <taxon>Neoptera</taxon>
        <taxon>Endopterygota</taxon>
        <taxon>Coleoptera</taxon>
        <taxon>Polyphaga</taxon>
        <taxon>Scarabaeiformia</taxon>
        <taxon>Scarabaeidae</taxon>
        <taxon>Dynastinae</taxon>
        <taxon>Oryctes</taxon>
    </lineage>
</organism>
<keyword evidence="2" id="KW-1185">Reference proteome</keyword>
<dbReference type="SUPFAM" id="SSF52058">
    <property type="entry name" value="L domain-like"/>
    <property type="match status" value="1"/>
</dbReference>
<gene>
    <name evidence="1" type="ORF">AMK59_6342</name>
</gene>
<dbReference type="PANTHER" id="PTHR46282">
    <property type="entry name" value="LEUCINE-RICH MELANOCYTE DIFFERENTIATION-ASSOCIATED PROTEIN"/>
    <property type="match status" value="1"/>
</dbReference>
<feature type="non-terminal residue" evidence="1">
    <location>
        <position position="1"/>
    </location>
</feature>
<protein>
    <submittedName>
        <fullName evidence="1">Uncharacterized protein</fullName>
    </submittedName>
</protein>
<dbReference type="AlphaFoldDB" id="A0A0T6B2M3"/>
<dbReference type="InterPro" id="IPR032675">
    <property type="entry name" value="LRR_dom_sf"/>
</dbReference>
<evidence type="ECO:0000313" key="2">
    <source>
        <dbReference type="Proteomes" id="UP000051574"/>
    </source>
</evidence>
<dbReference type="OrthoDB" id="272149at2759"/>
<dbReference type="Gene3D" id="3.80.10.10">
    <property type="entry name" value="Ribonuclease Inhibitor"/>
    <property type="match status" value="1"/>
</dbReference>
<sequence>DIEMLLRKISKYLPSVTYLSLLGNKACPNQLSDITNDEEDYQRYRYYVLYHLPKLKFLDSSKVLESERFEAKHRGQLMRVVKPRPTRYNEEYLITPIPSPYSPLPRVVRNPHDHKGVYSKCKYKYSGKHSEGN</sequence>
<dbReference type="EMBL" id="LJIG01016101">
    <property type="protein sequence ID" value="KRT81612.1"/>
    <property type="molecule type" value="Genomic_DNA"/>
</dbReference>
<feature type="non-terminal residue" evidence="1">
    <location>
        <position position="133"/>
    </location>
</feature>
<evidence type="ECO:0000313" key="1">
    <source>
        <dbReference type="EMBL" id="KRT81612.1"/>
    </source>
</evidence>
<reference evidence="1 2" key="1">
    <citation type="submission" date="2015-09" db="EMBL/GenBank/DDBJ databases">
        <title>Draft genome of the scarab beetle Oryctes borbonicus.</title>
        <authorList>
            <person name="Meyer J.M."/>
            <person name="Markov G.V."/>
            <person name="Baskaran P."/>
            <person name="Herrmann M."/>
            <person name="Sommer R.J."/>
            <person name="Roedelsperger C."/>
        </authorList>
    </citation>
    <scope>NUCLEOTIDE SEQUENCE [LARGE SCALE GENOMIC DNA]</scope>
    <source>
        <strain evidence="1">OB123</strain>
        <tissue evidence="1">Whole animal</tissue>
    </source>
</reference>
<proteinExistence type="predicted"/>
<dbReference type="PANTHER" id="PTHR46282:SF2">
    <property type="entry name" value="LEUCINE-RICH MELANOCYTE DIFFERENTIATION-ASSOCIATED PROTEIN"/>
    <property type="match status" value="1"/>
</dbReference>
<name>A0A0T6B2M3_9SCAR</name>
<dbReference type="InterPro" id="IPR043313">
    <property type="entry name" value="LRMDA"/>
</dbReference>
<accession>A0A0T6B2M3</accession>
<dbReference type="Proteomes" id="UP000051574">
    <property type="component" value="Unassembled WGS sequence"/>
</dbReference>
<comment type="caution">
    <text evidence="1">The sequence shown here is derived from an EMBL/GenBank/DDBJ whole genome shotgun (WGS) entry which is preliminary data.</text>
</comment>